<name>A0ABY8M368_9HYPH</name>
<feature type="compositionally biased region" description="Basic and acidic residues" evidence="1">
    <location>
        <begin position="1"/>
        <end position="26"/>
    </location>
</feature>
<keyword evidence="3" id="KW-1185">Reference proteome</keyword>
<feature type="region of interest" description="Disordered" evidence="1">
    <location>
        <begin position="1"/>
        <end position="61"/>
    </location>
</feature>
<reference evidence="2 3" key="1">
    <citation type="submission" date="2023-04" db="EMBL/GenBank/DDBJ databases">
        <title>Neorhizobium petrolearium OS53, complete genome.</title>
        <authorList>
            <person name="Yu T."/>
        </authorList>
    </citation>
    <scope>NUCLEOTIDE SEQUENCE [LARGE SCALE GENOMIC DNA]</scope>
    <source>
        <strain evidence="2 3">OS53</strain>
    </source>
</reference>
<dbReference type="EMBL" id="CP123000">
    <property type="protein sequence ID" value="WGI68089.1"/>
    <property type="molecule type" value="Genomic_DNA"/>
</dbReference>
<protein>
    <recommendedName>
        <fullName evidence="4">Transcriptional regulator</fullName>
    </recommendedName>
</protein>
<accession>A0ABY8M368</accession>
<evidence type="ECO:0000313" key="2">
    <source>
        <dbReference type="EMBL" id="WGI68089.1"/>
    </source>
</evidence>
<sequence length="61" mass="6663">METDVGKEQKTGKKAAAEADRAKEQDDYLEEALEETFPASDPIAPGHPQERPAGSPRKKPD</sequence>
<evidence type="ECO:0000256" key="1">
    <source>
        <dbReference type="SAM" id="MobiDB-lite"/>
    </source>
</evidence>
<gene>
    <name evidence="2" type="ORF">QEO92_24525</name>
</gene>
<proteinExistence type="predicted"/>
<organism evidence="2 3">
    <name type="scientific">Neorhizobium petrolearium</name>
    <dbReference type="NCBI Taxonomy" id="515361"/>
    <lineage>
        <taxon>Bacteria</taxon>
        <taxon>Pseudomonadati</taxon>
        <taxon>Pseudomonadota</taxon>
        <taxon>Alphaproteobacteria</taxon>
        <taxon>Hyphomicrobiales</taxon>
        <taxon>Rhizobiaceae</taxon>
        <taxon>Rhizobium/Agrobacterium group</taxon>
        <taxon>Neorhizobium</taxon>
    </lineage>
</organism>
<evidence type="ECO:0000313" key="3">
    <source>
        <dbReference type="Proteomes" id="UP001227095"/>
    </source>
</evidence>
<dbReference type="Proteomes" id="UP001227095">
    <property type="component" value="Chromosome"/>
</dbReference>
<evidence type="ECO:0008006" key="4">
    <source>
        <dbReference type="Google" id="ProtNLM"/>
    </source>
</evidence>
<dbReference type="RefSeq" id="WP_227704748.1">
    <property type="nucleotide sequence ID" value="NZ_CP123000.1"/>
</dbReference>